<accession>A0A7S1FAH3</accession>
<evidence type="ECO:0000259" key="6">
    <source>
        <dbReference type="Pfam" id="PF03151"/>
    </source>
</evidence>
<feature type="domain" description="Sugar phosphate transporter" evidence="6">
    <location>
        <begin position="11"/>
        <end position="297"/>
    </location>
</feature>
<organism evidence="7">
    <name type="scientific">Noctiluca scintillans</name>
    <name type="common">Sea sparkle</name>
    <name type="synonym">Red tide dinoflagellate</name>
    <dbReference type="NCBI Taxonomy" id="2966"/>
    <lineage>
        <taxon>Eukaryota</taxon>
        <taxon>Sar</taxon>
        <taxon>Alveolata</taxon>
        <taxon>Dinophyceae</taxon>
        <taxon>Noctilucales</taxon>
        <taxon>Noctilucaceae</taxon>
        <taxon>Noctiluca</taxon>
    </lineage>
</organism>
<dbReference type="Pfam" id="PF03151">
    <property type="entry name" value="TPT"/>
    <property type="match status" value="1"/>
</dbReference>
<feature type="transmembrane region" description="Helical" evidence="5">
    <location>
        <begin position="156"/>
        <end position="182"/>
    </location>
</feature>
<reference evidence="7" key="1">
    <citation type="submission" date="2021-01" db="EMBL/GenBank/DDBJ databases">
        <authorList>
            <person name="Corre E."/>
            <person name="Pelletier E."/>
            <person name="Niang G."/>
            <person name="Scheremetjew M."/>
            <person name="Finn R."/>
            <person name="Kale V."/>
            <person name="Holt S."/>
            <person name="Cochrane G."/>
            <person name="Meng A."/>
            <person name="Brown T."/>
            <person name="Cohen L."/>
        </authorList>
    </citation>
    <scope>NUCLEOTIDE SEQUENCE</scope>
</reference>
<dbReference type="InterPro" id="IPR004853">
    <property type="entry name" value="Sugar_P_trans_dom"/>
</dbReference>
<name>A0A7S1FAH3_NOCSC</name>
<evidence type="ECO:0000313" key="7">
    <source>
        <dbReference type="EMBL" id="CAD8853574.1"/>
    </source>
</evidence>
<proteinExistence type="predicted"/>
<evidence type="ECO:0000256" key="1">
    <source>
        <dbReference type="ARBA" id="ARBA00004141"/>
    </source>
</evidence>
<comment type="subcellular location">
    <subcellularLocation>
        <location evidence="1">Membrane</location>
        <topology evidence="1">Multi-pass membrane protein</topology>
    </subcellularLocation>
</comment>
<gene>
    <name evidence="7" type="ORF">NSCI0253_LOCUS27925</name>
</gene>
<feature type="transmembrane region" description="Helical" evidence="5">
    <location>
        <begin position="281"/>
        <end position="299"/>
    </location>
</feature>
<dbReference type="GO" id="GO:0016020">
    <property type="term" value="C:membrane"/>
    <property type="evidence" value="ECO:0007669"/>
    <property type="project" value="UniProtKB-SubCell"/>
</dbReference>
<dbReference type="PANTHER" id="PTHR11132">
    <property type="entry name" value="SOLUTE CARRIER FAMILY 35"/>
    <property type="match status" value="1"/>
</dbReference>
<evidence type="ECO:0000256" key="5">
    <source>
        <dbReference type="SAM" id="Phobius"/>
    </source>
</evidence>
<evidence type="ECO:0000256" key="2">
    <source>
        <dbReference type="ARBA" id="ARBA00022692"/>
    </source>
</evidence>
<keyword evidence="2 5" id="KW-0812">Transmembrane</keyword>
<feature type="transmembrane region" description="Helical" evidence="5">
    <location>
        <begin position="132"/>
        <end position="150"/>
    </location>
</feature>
<protein>
    <recommendedName>
        <fullName evidence="6">Sugar phosphate transporter domain-containing protein</fullName>
    </recommendedName>
</protein>
<feature type="transmembrane region" description="Helical" evidence="5">
    <location>
        <begin position="189"/>
        <end position="208"/>
    </location>
</feature>
<dbReference type="AlphaFoldDB" id="A0A7S1FAH3"/>
<dbReference type="InterPro" id="IPR050186">
    <property type="entry name" value="TPT_transporter"/>
</dbReference>
<dbReference type="SUPFAM" id="SSF103481">
    <property type="entry name" value="Multidrug resistance efflux transporter EmrE"/>
    <property type="match status" value="1"/>
</dbReference>
<feature type="transmembrane region" description="Helical" evidence="5">
    <location>
        <begin position="249"/>
        <end position="269"/>
    </location>
</feature>
<evidence type="ECO:0000256" key="3">
    <source>
        <dbReference type="ARBA" id="ARBA00022989"/>
    </source>
</evidence>
<feature type="transmembrane region" description="Helical" evidence="5">
    <location>
        <begin position="40"/>
        <end position="61"/>
    </location>
</feature>
<dbReference type="InterPro" id="IPR037185">
    <property type="entry name" value="EmrE-like"/>
</dbReference>
<dbReference type="EMBL" id="HBFQ01039391">
    <property type="protein sequence ID" value="CAD8853574.1"/>
    <property type="molecule type" value="Transcribed_RNA"/>
</dbReference>
<sequence>MIMASIAVDASLCLLYILLNAALNFSNRMVLGVSGFRFPLTLTTGHMLLNPLFLSPLMFLLTSYRKQHRDIILERAKALAIVAVCNGVQIALNNSSLVHIELSTNQVMRAIMPVVVALVETTQRKVPPLRQLCMLSLISAGVALVVYEPGGSESEWFGVMLVAGSVLLQAVQMVFAGGLLAGKLDSFQITFYTSPPACATLLFPAIIVEGSTFRSYAVARPDWTAGVVFGTCALAVLYNVVMFQTIKRLSAVGSAVLGNVKIVTLLLFSRLMGEMQLWTQRQFFGCALTFGSAMMYSALKLRAAPVTVKKAAAS</sequence>
<feature type="transmembrane region" description="Helical" evidence="5">
    <location>
        <begin position="223"/>
        <end position="242"/>
    </location>
</feature>
<evidence type="ECO:0000256" key="4">
    <source>
        <dbReference type="ARBA" id="ARBA00023136"/>
    </source>
</evidence>
<keyword evidence="3 5" id="KW-1133">Transmembrane helix</keyword>
<keyword evidence="4 5" id="KW-0472">Membrane</keyword>